<proteinExistence type="predicted"/>
<protein>
    <submittedName>
        <fullName evidence="2">DUF3987 domain-containing protein</fullName>
    </submittedName>
</protein>
<dbReference type="Pfam" id="PF13148">
    <property type="entry name" value="DUF3987"/>
    <property type="match status" value="1"/>
</dbReference>
<evidence type="ECO:0000313" key="3">
    <source>
        <dbReference type="Proteomes" id="UP000813068"/>
    </source>
</evidence>
<dbReference type="InterPro" id="IPR025048">
    <property type="entry name" value="DUF3987"/>
</dbReference>
<sequence>MSTLLMTELQVPGVEWRVPDPLVTESPPKAYPTESLPPVMRDAVYAMVEHVMAPAVLAGQCAIAAVAYLAQTRVNAPHLHNQEGMPCTLFQLALADSGDRKSECYRLAFKTIEEAERATRDGYAATVSEIRRMQAGLSGKALQAFKEEMQLPSDPRSLYTDVTFERIAGDFINGMPSAMWATDEGGRILGGHSMKSDTIAATLGGLVKLFDCGKAERDRVGEFGNGVAYDRRFSMHMLAQEITVRQALNDPLLQGQGFLPRFLMAAAPSLAGTRLLTPEKLKISAYKTPALQRYWARCKEIARMQAHVGPDNTVKPPVMVLSPEAELVWLEFYNRIEADQGSLGEYGGPLKPFASRSGELSRRLAAVFALFEGEDEISRKTMIAACEVVEHSLGEWARYLGASATESNGKHDALELLGWLKEYPDVRTVTDILKGGPRKYRSASKARNTLATLTAAGWVVFPTSNKKNFEVNPHELLAETANPANPEKTQVTARAQRGESEANLGELANAAAHAERDVEKIRLDSPAIRHDEFEYGGQFSPDSPNSPLLVPAEPATTGQWSMEI</sequence>
<organism evidence="2 3">
    <name type="scientific">Geopseudomonas aromaticivorans</name>
    <dbReference type="NCBI Taxonomy" id="2849492"/>
    <lineage>
        <taxon>Bacteria</taxon>
        <taxon>Pseudomonadati</taxon>
        <taxon>Pseudomonadota</taxon>
        <taxon>Gammaproteobacteria</taxon>
        <taxon>Pseudomonadales</taxon>
        <taxon>Pseudomonadaceae</taxon>
        <taxon>Geopseudomonas</taxon>
    </lineage>
</organism>
<comment type="caution">
    <text evidence="2">The sequence shown here is derived from an EMBL/GenBank/DDBJ whole genome shotgun (WGS) entry which is preliminary data.</text>
</comment>
<gene>
    <name evidence="2" type="ORF">KRX52_11170</name>
</gene>
<feature type="region of interest" description="Disordered" evidence="1">
    <location>
        <begin position="539"/>
        <end position="564"/>
    </location>
</feature>
<keyword evidence="3" id="KW-1185">Reference proteome</keyword>
<accession>A0ABS6MY88</accession>
<evidence type="ECO:0000313" key="2">
    <source>
        <dbReference type="EMBL" id="MBV2133354.1"/>
    </source>
</evidence>
<dbReference type="Proteomes" id="UP000813068">
    <property type="component" value="Unassembled WGS sequence"/>
</dbReference>
<dbReference type="EMBL" id="JAHRGL010000026">
    <property type="protein sequence ID" value="MBV2133354.1"/>
    <property type="molecule type" value="Genomic_DNA"/>
</dbReference>
<name>A0ABS6MY88_9GAMM</name>
<evidence type="ECO:0000256" key="1">
    <source>
        <dbReference type="SAM" id="MobiDB-lite"/>
    </source>
</evidence>
<dbReference type="RefSeq" id="WP_217681808.1">
    <property type="nucleotide sequence ID" value="NZ_JAHRGL010000026.1"/>
</dbReference>
<reference evidence="2 3" key="1">
    <citation type="submission" date="2021-06" db="EMBL/GenBank/DDBJ databases">
        <title>Differences between aerobic and microaerobic xylene degrading microbial communities.</title>
        <authorList>
            <person name="Banerjee S."/>
            <person name="Tancsics A."/>
        </authorList>
    </citation>
    <scope>NUCLEOTIDE SEQUENCE [LARGE SCALE GENOMIC DNA]</scope>
    <source>
        <strain evidence="2 3">MAP12</strain>
    </source>
</reference>